<dbReference type="Pfam" id="PF00535">
    <property type="entry name" value="Glycos_transf_2"/>
    <property type="match status" value="1"/>
</dbReference>
<dbReference type="InterPro" id="IPR027791">
    <property type="entry name" value="Galactosyl_T_C"/>
</dbReference>
<protein>
    <submittedName>
        <fullName evidence="4">Galactosyltransferase-related protein</fullName>
    </submittedName>
</protein>
<dbReference type="EMBL" id="JAKKDU010000013">
    <property type="protein sequence ID" value="MCF7568960.1"/>
    <property type="molecule type" value="Genomic_DNA"/>
</dbReference>
<dbReference type="Gene3D" id="3.90.550.10">
    <property type="entry name" value="Spore Coat Polysaccharide Biosynthesis Protein SpsA, Chain A"/>
    <property type="match status" value="1"/>
</dbReference>
<dbReference type="InterPro" id="IPR001173">
    <property type="entry name" value="Glyco_trans_2-like"/>
</dbReference>
<gene>
    <name evidence="4" type="ORF">L3X37_11385</name>
</gene>
<reference evidence="4" key="1">
    <citation type="submission" date="2022-01" db="EMBL/GenBank/DDBJ databases">
        <title>Draft genome sequence of Sabulilitoribacter arenilitoris KCTC 52401.</title>
        <authorList>
            <person name="Oh J.-S."/>
        </authorList>
    </citation>
    <scope>NUCLEOTIDE SEQUENCE</scope>
    <source>
        <strain evidence="4">HMF6543</strain>
    </source>
</reference>
<dbReference type="InterPro" id="IPR029044">
    <property type="entry name" value="Nucleotide-diphossugar_trans"/>
</dbReference>
<evidence type="ECO:0000259" key="3">
    <source>
        <dbReference type="Pfam" id="PF02709"/>
    </source>
</evidence>
<feature type="domain" description="Glycosyltransferase 2-like" evidence="2">
    <location>
        <begin position="6"/>
        <end position="122"/>
    </location>
</feature>
<name>A0AAE3JQ85_9FLAO</name>
<evidence type="ECO:0000259" key="2">
    <source>
        <dbReference type="Pfam" id="PF00535"/>
    </source>
</evidence>
<sequence length="355" mass="41791">MITIALSYRNRDLSIVKNCLESLEIQTNKQFRVILVNYGSFKSYTEGLNTLVEKFKFVNVINCLTEKQLWCKSRAINIALKKCETPYFFVGDVDMIYHPRFIEFLLHLKEEYDTVYFQVGFLSSIESKKNKDFFNYVIDFKSAKEATGMTLYQTQILKSINGYDEFYNGWGSEDTDVHVRLQNANKEVFYFNTDILMLHQWHAKGYRSKDSKAPFHPNLEAINQKYLEFTKETQKTIANTKFNWGEYNDQDYIQLENIDRSFSITNELPCIKGFVNSTLLELKDLVVFVSVKKHDDYKSFKQKAKKVLGKKTKVYLTMQEINNLLLEVIITNLRTCPYKLMFNKDLQEITLIIKL</sequence>
<organism evidence="4 5">
    <name type="scientific">Wocania arenilitoris</name>
    <dbReference type="NCBI Taxonomy" id="2044858"/>
    <lineage>
        <taxon>Bacteria</taxon>
        <taxon>Pseudomonadati</taxon>
        <taxon>Bacteroidota</taxon>
        <taxon>Flavobacteriia</taxon>
        <taxon>Flavobacteriales</taxon>
        <taxon>Flavobacteriaceae</taxon>
        <taxon>Wocania</taxon>
    </lineage>
</organism>
<dbReference type="Proteomes" id="UP001199795">
    <property type="component" value="Unassembled WGS sequence"/>
</dbReference>
<dbReference type="AlphaFoldDB" id="A0AAE3JQ85"/>
<dbReference type="RefSeq" id="WP_237240296.1">
    <property type="nucleotide sequence ID" value="NZ_JAKKDU010000013.1"/>
</dbReference>
<proteinExistence type="predicted"/>
<keyword evidence="4" id="KW-0328">Glycosyltransferase</keyword>
<keyword evidence="5" id="KW-1185">Reference proteome</keyword>
<comment type="caution">
    <text evidence="4">The sequence shown here is derived from an EMBL/GenBank/DDBJ whole genome shotgun (WGS) entry which is preliminary data.</text>
</comment>
<keyword evidence="1" id="KW-0808">Transferase</keyword>
<accession>A0AAE3JQ85</accession>
<feature type="domain" description="Galactosyltransferase C-terminal" evidence="3">
    <location>
        <begin position="138"/>
        <end position="193"/>
    </location>
</feature>
<dbReference type="Pfam" id="PF02709">
    <property type="entry name" value="Glyco_transf_7C"/>
    <property type="match status" value="1"/>
</dbReference>
<dbReference type="SUPFAM" id="SSF53448">
    <property type="entry name" value="Nucleotide-diphospho-sugar transferases"/>
    <property type="match status" value="1"/>
</dbReference>
<dbReference type="GO" id="GO:0016757">
    <property type="term" value="F:glycosyltransferase activity"/>
    <property type="evidence" value="ECO:0007669"/>
    <property type="project" value="UniProtKB-KW"/>
</dbReference>
<evidence type="ECO:0000256" key="1">
    <source>
        <dbReference type="ARBA" id="ARBA00022679"/>
    </source>
</evidence>
<evidence type="ECO:0000313" key="4">
    <source>
        <dbReference type="EMBL" id="MCF7568960.1"/>
    </source>
</evidence>
<evidence type="ECO:0000313" key="5">
    <source>
        <dbReference type="Proteomes" id="UP001199795"/>
    </source>
</evidence>